<reference evidence="9" key="2">
    <citation type="submission" date="2012-11" db="EMBL/GenBank/DDBJ databases">
        <authorList>
            <person name="Kuo A."/>
            <person name="Curtis B.A."/>
            <person name="Tanifuji G."/>
            <person name="Burki F."/>
            <person name="Gruber A."/>
            <person name="Irimia M."/>
            <person name="Maruyama S."/>
            <person name="Arias M.C."/>
            <person name="Ball S.G."/>
            <person name="Gile G.H."/>
            <person name="Hirakawa Y."/>
            <person name="Hopkins J.F."/>
            <person name="Rensing S.A."/>
            <person name="Schmutz J."/>
            <person name="Symeonidi A."/>
            <person name="Elias M."/>
            <person name="Eveleigh R.J."/>
            <person name="Herman E.K."/>
            <person name="Klute M.J."/>
            <person name="Nakayama T."/>
            <person name="Obornik M."/>
            <person name="Reyes-Prieto A."/>
            <person name="Armbrust E.V."/>
            <person name="Aves S.J."/>
            <person name="Beiko R.G."/>
            <person name="Coutinho P."/>
            <person name="Dacks J.B."/>
            <person name="Durnford D.G."/>
            <person name="Fast N.M."/>
            <person name="Green B.R."/>
            <person name="Grisdale C."/>
            <person name="Hempe F."/>
            <person name="Henrissat B."/>
            <person name="Hoppner M.P."/>
            <person name="Ishida K.-I."/>
            <person name="Kim E."/>
            <person name="Koreny L."/>
            <person name="Kroth P.G."/>
            <person name="Liu Y."/>
            <person name="Malik S.-B."/>
            <person name="Maier U.G."/>
            <person name="McRose D."/>
            <person name="Mock T."/>
            <person name="Neilson J.A."/>
            <person name="Onodera N.T."/>
            <person name="Poole A.M."/>
            <person name="Pritham E.J."/>
            <person name="Richards T.A."/>
            <person name="Rocap G."/>
            <person name="Roy S.W."/>
            <person name="Sarai C."/>
            <person name="Schaack S."/>
            <person name="Shirato S."/>
            <person name="Slamovits C.H."/>
            <person name="Spencer D.F."/>
            <person name="Suzuki S."/>
            <person name="Worden A.Z."/>
            <person name="Zauner S."/>
            <person name="Barry K."/>
            <person name="Bell C."/>
            <person name="Bharti A.K."/>
            <person name="Crow J.A."/>
            <person name="Grimwood J."/>
            <person name="Kramer R."/>
            <person name="Lindquist E."/>
            <person name="Lucas S."/>
            <person name="Salamov A."/>
            <person name="McFadden G.I."/>
            <person name="Lane C.E."/>
            <person name="Keeling P.J."/>
            <person name="Gray M.W."/>
            <person name="Grigoriev I.V."/>
            <person name="Archibald J.M."/>
        </authorList>
    </citation>
    <scope>NUCLEOTIDE SEQUENCE</scope>
    <source>
        <strain evidence="9">CCMP2712</strain>
    </source>
</reference>
<feature type="region of interest" description="Disordered" evidence="5">
    <location>
        <begin position="1"/>
        <end position="76"/>
    </location>
</feature>
<dbReference type="Proteomes" id="UP000011087">
    <property type="component" value="Unassembled WGS sequence"/>
</dbReference>
<keyword evidence="1 4" id="KW-0479">Metal-binding</keyword>
<dbReference type="AlphaFoldDB" id="L1IPS7"/>
<accession>L1IPS7</accession>
<proteinExistence type="predicted"/>
<feature type="region of interest" description="Disordered" evidence="5">
    <location>
        <begin position="140"/>
        <end position="183"/>
    </location>
</feature>
<feature type="region of interest" description="Disordered" evidence="5">
    <location>
        <begin position="252"/>
        <end position="316"/>
    </location>
</feature>
<name>L1IPS7_GUITC</name>
<dbReference type="PaxDb" id="55529-EKX37810"/>
<evidence type="ECO:0000256" key="1">
    <source>
        <dbReference type="ARBA" id="ARBA00022723"/>
    </source>
</evidence>
<dbReference type="GeneID" id="17294534"/>
<dbReference type="InterPro" id="IPR000571">
    <property type="entry name" value="Znf_CCCH"/>
</dbReference>
<dbReference type="SMART" id="SM00356">
    <property type="entry name" value="ZnF_C3H1"/>
    <property type="match status" value="1"/>
</dbReference>
<evidence type="ECO:0000313" key="9">
    <source>
        <dbReference type="Proteomes" id="UP000011087"/>
    </source>
</evidence>
<dbReference type="PROSITE" id="PS50103">
    <property type="entry name" value="ZF_C3H1"/>
    <property type="match status" value="1"/>
</dbReference>
<keyword evidence="9" id="KW-1185">Reference proteome</keyword>
<gene>
    <name evidence="7" type="ORF">GUITHDRAFT_116118</name>
</gene>
<reference evidence="7 9" key="1">
    <citation type="journal article" date="2012" name="Nature">
        <title>Algal genomes reveal evolutionary mosaicism and the fate of nucleomorphs.</title>
        <authorList>
            <consortium name="DOE Joint Genome Institute"/>
            <person name="Curtis B.A."/>
            <person name="Tanifuji G."/>
            <person name="Burki F."/>
            <person name="Gruber A."/>
            <person name="Irimia M."/>
            <person name="Maruyama S."/>
            <person name="Arias M.C."/>
            <person name="Ball S.G."/>
            <person name="Gile G.H."/>
            <person name="Hirakawa Y."/>
            <person name="Hopkins J.F."/>
            <person name="Kuo A."/>
            <person name="Rensing S.A."/>
            <person name="Schmutz J."/>
            <person name="Symeonidi A."/>
            <person name="Elias M."/>
            <person name="Eveleigh R.J."/>
            <person name="Herman E.K."/>
            <person name="Klute M.J."/>
            <person name="Nakayama T."/>
            <person name="Obornik M."/>
            <person name="Reyes-Prieto A."/>
            <person name="Armbrust E.V."/>
            <person name="Aves S.J."/>
            <person name="Beiko R.G."/>
            <person name="Coutinho P."/>
            <person name="Dacks J.B."/>
            <person name="Durnford D.G."/>
            <person name="Fast N.M."/>
            <person name="Green B.R."/>
            <person name="Grisdale C.J."/>
            <person name="Hempel F."/>
            <person name="Henrissat B."/>
            <person name="Hoppner M.P."/>
            <person name="Ishida K."/>
            <person name="Kim E."/>
            <person name="Koreny L."/>
            <person name="Kroth P.G."/>
            <person name="Liu Y."/>
            <person name="Malik S.B."/>
            <person name="Maier U.G."/>
            <person name="McRose D."/>
            <person name="Mock T."/>
            <person name="Neilson J.A."/>
            <person name="Onodera N.T."/>
            <person name="Poole A.M."/>
            <person name="Pritham E.J."/>
            <person name="Richards T.A."/>
            <person name="Rocap G."/>
            <person name="Roy S.W."/>
            <person name="Sarai C."/>
            <person name="Schaack S."/>
            <person name="Shirato S."/>
            <person name="Slamovits C.H."/>
            <person name="Spencer D.F."/>
            <person name="Suzuki S."/>
            <person name="Worden A.Z."/>
            <person name="Zauner S."/>
            <person name="Barry K."/>
            <person name="Bell C."/>
            <person name="Bharti A.K."/>
            <person name="Crow J.A."/>
            <person name="Grimwood J."/>
            <person name="Kramer R."/>
            <person name="Lindquist E."/>
            <person name="Lucas S."/>
            <person name="Salamov A."/>
            <person name="McFadden G.I."/>
            <person name="Lane C.E."/>
            <person name="Keeling P.J."/>
            <person name="Gray M.W."/>
            <person name="Grigoriev I.V."/>
            <person name="Archibald J.M."/>
        </authorList>
    </citation>
    <scope>NUCLEOTIDE SEQUENCE</scope>
    <source>
        <strain evidence="7 9">CCMP2712</strain>
    </source>
</reference>
<evidence type="ECO:0000256" key="2">
    <source>
        <dbReference type="ARBA" id="ARBA00022771"/>
    </source>
</evidence>
<evidence type="ECO:0000256" key="4">
    <source>
        <dbReference type="PROSITE-ProRule" id="PRU00723"/>
    </source>
</evidence>
<feature type="domain" description="C3H1-type" evidence="6">
    <location>
        <begin position="180"/>
        <end position="208"/>
    </location>
</feature>
<dbReference type="InterPro" id="IPR036855">
    <property type="entry name" value="Znf_CCCH_sf"/>
</dbReference>
<keyword evidence="2 4" id="KW-0863">Zinc-finger</keyword>
<feature type="compositionally biased region" description="Basic and acidic residues" evidence="5">
    <location>
        <begin position="140"/>
        <end position="149"/>
    </location>
</feature>
<dbReference type="EnsemblProtists" id="EKX37810">
    <property type="protein sequence ID" value="EKX37810"/>
    <property type="gene ID" value="GUITHDRAFT_116118"/>
</dbReference>
<evidence type="ECO:0000259" key="6">
    <source>
        <dbReference type="PROSITE" id="PS50103"/>
    </source>
</evidence>
<evidence type="ECO:0000313" key="7">
    <source>
        <dbReference type="EMBL" id="EKX37810.1"/>
    </source>
</evidence>
<sequence>MDGWERRVRSKQGASSLFSKIDAKGPEGTQDRTTGAWVVKSESNELTNVTEDSRENPETWNPRRPTSVFSTTEETSYRDLDKDIEVLDDNPYDRICTQSKHQDKTSTREEVDDDVIFIGSCGSESTLLRESQRFRGILEEGLEGGREGVRSQPSDPPKDKKLSKSMEAPATSHIPSRTSQATNKTCFQFSQTGKCSRGLHCRFKHEVPDHIKNPERYLCYEVDWTEEEDPRKNGEAAAATFELLRSQKRISEEELQQDQARKEQETLERQARLESKKAKTMCEIRQSDMHAGSEQENKKSRSKKIVKTSKLSFIDE</sequence>
<dbReference type="HOGENOM" id="CLU_881242_0_0_1"/>
<dbReference type="GO" id="GO:0008270">
    <property type="term" value="F:zinc ion binding"/>
    <property type="evidence" value="ECO:0007669"/>
    <property type="project" value="UniProtKB-KW"/>
</dbReference>
<protein>
    <recommendedName>
        <fullName evidence="6">C3H1-type domain-containing protein</fullName>
    </recommendedName>
</protein>
<dbReference type="KEGG" id="gtt:GUITHDRAFT_116118"/>
<dbReference type="RefSeq" id="XP_005824790.1">
    <property type="nucleotide sequence ID" value="XM_005824733.1"/>
</dbReference>
<dbReference type="SUPFAM" id="SSF90229">
    <property type="entry name" value="CCCH zinc finger"/>
    <property type="match status" value="1"/>
</dbReference>
<evidence type="ECO:0000256" key="5">
    <source>
        <dbReference type="SAM" id="MobiDB-lite"/>
    </source>
</evidence>
<feature type="zinc finger region" description="C3H1-type" evidence="4">
    <location>
        <begin position="180"/>
        <end position="208"/>
    </location>
</feature>
<dbReference type="EMBL" id="JH993055">
    <property type="protein sequence ID" value="EKX37810.1"/>
    <property type="molecule type" value="Genomic_DNA"/>
</dbReference>
<feature type="compositionally biased region" description="Basic and acidic residues" evidence="5">
    <location>
        <begin position="259"/>
        <end position="299"/>
    </location>
</feature>
<evidence type="ECO:0000313" key="8">
    <source>
        <dbReference type="EnsemblProtists" id="EKX37810"/>
    </source>
</evidence>
<reference evidence="8" key="3">
    <citation type="submission" date="2015-06" db="UniProtKB">
        <authorList>
            <consortium name="EnsemblProtists"/>
        </authorList>
    </citation>
    <scope>IDENTIFICATION</scope>
</reference>
<evidence type="ECO:0000256" key="3">
    <source>
        <dbReference type="ARBA" id="ARBA00022833"/>
    </source>
</evidence>
<keyword evidence="3 4" id="KW-0862">Zinc</keyword>
<feature type="compositionally biased region" description="Polar residues" evidence="5">
    <location>
        <begin position="173"/>
        <end position="183"/>
    </location>
</feature>
<organism evidence="7">
    <name type="scientific">Guillardia theta (strain CCMP2712)</name>
    <name type="common">Cryptophyte</name>
    <dbReference type="NCBI Taxonomy" id="905079"/>
    <lineage>
        <taxon>Eukaryota</taxon>
        <taxon>Cryptophyceae</taxon>
        <taxon>Pyrenomonadales</taxon>
        <taxon>Geminigeraceae</taxon>
        <taxon>Guillardia</taxon>
    </lineage>
</organism>